<dbReference type="Proteomes" id="UP000190797">
    <property type="component" value="Chromosome"/>
</dbReference>
<dbReference type="EMBL" id="CP017717">
    <property type="protein sequence ID" value="AQZ60973.1"/>
    <property type="molecule type" value="Genomic_DNA"/>
</dbReference>
<evidence type="ECO:0000256" key="1">
    <source>
        <dbReference type="SAM" id="MobiDB-lite"/>
    </source>
</evidence>
<feature type="domain" description="TipAS antibiotic-recognition" evidence="2">
    <location>
        <begin position="24"/>
        <end position="140"/>
    </location>
</feature>
<sequence length="146" mass="16158">MPENLTLTPETRTEPSGDFDPDAHAAEAEQRWGGTDPWAEAKRRTSSYTKEDWKRFKAEAADITARLADALRSGAPSDGDLAMDLAEEHRAHISRWFYECTYKIHRGLGETYVTDPRFTASFEATAPGLAAYLKSAIAANAARHNA</sequence>
<proteinExistence type="predicted"/>
<gene>
    <name evidence="3" type="ORF">BKM31_05265</name>
</gene>
<keyword evidence="4" id="KW-1185">Reference proteome</keyword>
<feature type="region of interest" description="Disordered" evidence="1">
    <location>
        <begin position="1"/>
        <end position="44"/>
    </location>
</feature>
<evidence type="ECO:0000259" key="2">
    <source>
        <dbReference type="Pfam" id="PF07739"/>
    </source>
</evidence>
<name>A0A1U9ZSQ8_9ACTN</name>
<dbReference type="STRING" id="1909395.BKM31_05265"/>
<dbReference type="OrthoDB" id="9809391at2"/>
<dbReference type="InterPro" id="IPR012925">
    <property type="entry name" value="TipAS_dom"/>
</dbReference>
<organism evidence="3 4">
    <name type="scientific">[Actinomadura] parvosata subsp. kistnae</name>
    <dbReference type="NCBI Taxonomy" id="1909395"/>
    <lineage>
        <taxon>Bacteria</taxon>
        <taxon>Bacillati</taxon>
        <taxon>Actinomycetota</taxon>
        <taxon>Actinomycetes</taxon>
        <taxon>Streptosporangiales</taxon>
        <taxon>Streptosporangiaceae</taxon>
        <taxon>Nonomuraea</taxon>
    </lineage>
</organism>
<dbReference type="InterPro" id="IPR036244">
    <property type="entry name" value="TipA-like_antibiotic-bd"/>
</dbReference>
<dbReference type="RefSeq" id="WP_080037041.1">
    <property type="nucleotide sequence ID" value="NZ_CP017717.1"/>
</dbReference>
<evidence type="ECO:0000313" key="4">
    <source>
        <dbReference type="Proteomes" id="UP000190797"/>
    </source>
</evidence>
<protein>
    <recommendedName>
        <fullName evidence="2">TipAS antibiotic-recognition domain-containing protein</fullName>
    </recommendedName>
</protein>
<dbReference type="Gene3D" id="1.10.490.50">
    <property type="entry name" value="Antibiotic binding domain of TipA-like multidrug resistance regulators"/>
    <property type="match status" value="1"/>
</dbReference>
<dbReference type="KEGG" id="noa:BKM31_05265"/>
<dbReference type="AlphaFoldDB" id="A0A1U9ZSQ8"/>
<evidence type="ECO:0000313" key="3">
    <source>
        <dbReference type="EMBL" id="AQZ60973.1"/>
    </source>
</evidence>
<feature type="compositionally biased region" description="Basic and acidic residues" evidence="1">
    <location>
        <begin position="11"/>
        <end position="30"/>
    </location>
</feature>
<accession>A0A1U9ZSQ8</accession>
<reference evidence="4" key="1">
    <citation type="journal article" date="2017" name="Med. Chem. Commun.">
        <title>Nonomuraea sp. ATCC 55076 harbours the largest actinomycete chromosome to date and the kistamicin biosynthetic gene cluster.</title>
        <authorList>
            <person name="Nazari B."/>
            <person name="Forneris C.C."/>
            <person name="Gibson M.I."/>
            <person name="Moon K."/>
            <person name="Schramma K.R."/>
            <person name="Seyedsayamdost M.R."/>
        </authorList>
    </citation>
    <scope>NUCLEOTIDE SEQUENCE [LARGE SCALE GENOMIC DNA]</scope>
    <source>
        <strain evidence="4">ATCC 55076</strain>
    </source>
</reference>
<dbReference type="Pfam" id="PF07739">
    <property type="entry name" value="TipAS"/>
    <property type="match status" value="1"/>
</dbReference>
<feature type="compositionally biased region" description="Polar residues" evidence="1">
    <location>
        <begin position="1"/>
        <end position="10"/>
    </location>
</feature>
<dbReference type="SUPFAM" id="SSF89082">
    <property type="entry name" value="Antibiotic binding domain of TipA-like multidrug resistance regulators"/>
    <property type="match status" value="1"/>
</dbReference>